<accession>A0A6A4ILJ7</accession>
<sequence>MDRFSALPDEILDLISQEIQEHKSLFSLCLVSKNCYDVFNRRLYESVDSLHDQIPTLTLSENERMPLKGPHPASFVETLTLKFNREDLDSEEMEQ</sequence>
<dbReference type="EMBL" id="ML769388">
    <property type="protein sequence ID" value="KAE9409325.1"/>
    <property type="molecule type" value="Genomic_DNA"/>
</dbReference>
<dbReference type="AlphaFoldDB" id="A0A6A4ILJ7"/>
<name>A0A6A4ILJ7_9AGAR</name>
<keyword evidence="2" id="KW-1185">Reference proteome</keyword>
<dbReference type="SUPFAM" id="SSF81383">
    <property type="entry name" value="F-box domain"/>
    <property type="match status" value="1"/>
</dbReference>
<dbReference type="Proteomes" id="UP000799118">
    <property type="component" value="Unassembled WGS sequence"/>
</dbReference>
<gene>
    <name evidence="1" type="ORF">BT96DRAFT_913479</name>
</gene>
<organism evidence="1 2">
    <name type="scientific">Gymnopus androsaceus JB14</name>
    <dbReference type="NCBI Taxonomy" id="1447944"/>
    <lineage>
        <taxon>Eukaryota</taxon>
        <taxon>Fungi</taxon>
        <taxon>Dikarya</taxon>
        <taxon>Basidiomycota</taxon>
        <taxon>Agaricomycotina</taxon>
        <taxon>Agaricomycetes</taxon>
        <taxon>Agaricomycetidae</taxon>
        <taxon>Agaricales</taxon>
        <taxon>Marasmiineae</taxon>
        <taxon>Omphalotaceae</taxon>
        <taxon>Gymnopus</taxon>
    </lineage>
</organism>
<reference evidence="1" key="1">
    <citation type="journal article" date="2019" name="Environ. Microbiol.">
        <title>Fungal ecological strategies reflected in gene transcription - a case study of two litter decomposers.</title>
        <authorList>
            <person name="Barbi F."/>
            <person name="Kohler A."/>
            <person name="Barry K."/>
            <person name="Baskaran P."/>
            <person name="Daum C."/>
            <person name="Fauchery L."/>
            <person name="Ihrmark K."/>
            <person name="Kuo A."/>
            <person name="LaButti K."/>
            <person name="Lipzen A."/>
            <person name="Morin E."/>
            <person name="Grigoriev I.V."/>
            <person name="Henrissat B."/>
            <person name="Lindahl B."/>
            <person name="Martin F."/>
        </authorList>
    </citation>
    <scope>NUCLEOTIDE SEQUENCE</scope>
    <source>
        <strain evidence="1">JB14</strain>
    </source>
</reference>
<dbReference type="OrthoDB" id="2837495at2759"/>
<dbReference type="InterPro" id="IPR036047">
    <property type="entry name" value="F-box-like_dom_sf"/>
</dbReference>
<evidence type="ECO:0000313" key="2">
    <source>
        <dbReference type="Proteomes" id="UP000799118"/>
    </source>
</evidence>
<proteinExistence type="predicted"/>
<evidence type="ECO:0008006" key="3">
    <source>
        <dbReference type="Google" id="ProtNLM"/>
    </source>
</evidence>
<evidence type="ECO:0000313" key="1">
    <source>
        <dbReference type="EMBL" id="KAE9409325.1"/>
    </source>
</evidence>
<protein>
    <recommendedName>
        <fullName evidence="3">F-box domain-containing protein</fullName>
    </recommendedName>
</protein>